<dbReference type="InterPro" id="IPR050834">
    <property type="entry name" value="Glycosyltransf_2"/>
</dbReference>
<gene>
    <name evidence="2" type="ORF">C8E01_102204</name>
</gene>
<accession>A0A2U1B300</accession>
<dbReference type="PANTHER" id="PTHR43685:SF3">
    <property type="entry name" value="SLR2126 PROTEIN"/>
    <property type="match status" value="1"/>
</dbReference>
<evidence type="ECO:0000313" key="3">
    <source>
        <dbReference type="Proteomes" id="UP000245466"/>
    </source>
</evidence>
<dbReference type="EMBL" id="QEKI01000002">
    <property type="protein sequence ID" value="PVY43028.1"/>
    <property type="molecule type" value="Genomic_DNA"/>
</dbReference>
<dbReference type="InterPro" id="IPR029044">
    <property type="entry name" value="Nucleotide-diphossugar_trans"/>
</dbReference>
<dbReference type="CDD" id="cd00761">
    <property type="entry name" value="Glyco_tranf_GTA_type"/>
    <property type="match status" value="1"/>
</dbReference>
<dbReference type="RefSeq" id="WP_116542069.1">
    <property type="nucleotide sequence ID" value="NZ_QEKI01000002.1"/>
</dbReference>
<sequence>MPLFSIITPTYNRINLLSNMIVSVKNQTFTDWELIIVDDGSTDNTSEIVEQFLADDRIKYIKKNNSGAADSRNVGAGSASGSFLVFLDSDDEVSIKWLGTVVSNLKADTGIVCVAAQRRFSSGKILQEPLFGTKIFGKKYKLKFTAGSLFVRRELFHQAGCYDAQLASNHHTDLGFRLMNTLINSNYKIVDLNVPLVQINVHESARIRTNWNKVREGSIMFLEKHYEFMLRNDKKGVSNLYAVIAFSNYKLNDRKECFKYIVKAIRWNPVSYKNYIRLFKYIF</sequence>
<protein>
    <submittedName>
        <fullName evidence="2">Glycosyltransferase involved in cell wall biosynthesis</fullName>
    </submittedName>
</protein>
<name>A0A2U1B300_9BACT</name>
<reference evidence="2 3" key="1">
    <citation type="submission" date="2018-04" db="EMBL/GenBank/DDBJ databases">
        <title>Genomic Encyclopedia of Type Strains, Phase IV (KMG-IV): sequencing the most valuable type-strain genomes for metagenomic binning, comparative biology and taxonomic classification.</title>
        <authorList>
            <person name="Goeker M."/>
        </authorList>
    </citation>
    <scope>NUCLEOTIDE SEQUENCE [LARGE SCALE GENOMIC DNA]</scope>
    <source>
        <strain evidence="2 3">DSM 100231</strain>
    </source>
</reference>
<organism evidence="2 3">
    <name type="scientific">Pontibacter virosus</name>
    <dbReference type="NCBI Taxonomy" id="1765052"/>
    <lineage>
        <taxon>Bacteria</taxon>
        <taxon>Pseudomonadati</taxon>
        <taxon>Bacteroidota</taxon>
        <taxon>Cytophagia</taxon>
        <taxon>Cytophagales</taxon>
        <taxon>Hymenobacteraceae</taxon>
        <taxon>Pontibacter</taxon>
    </lineage>
</organism>
<dbReference type="Pfam" id="PF00535">
    <property type="entry name" value="Glycos_transf_2"/>
    <property type="match status" value="1"/>
</dbReference>
<dbReference type="PANTHER" id="PTHR43685">
    <property type="entry name" value="GLYCOSYLTRANSFERASE"/>
    <property type="match status" value="1"/>
</dbReference>
<feature type="domain" description="Glycosyltransferase 2-like" evidence="1">
    <location>
        <begin position="5"/>
        <end position="140"/>
    </location>
</feature>
<dbReference type="SUPFAM" id="SSF53448">
    <property type="entry name" value="Nucleotide-diphospho-sugar transferases"/>
    <property type="match status" value="1"/>
</dbReference>
<comment type="caution">
    <text evidence="2">The sequence shown here is derived from an EMBL/GenBank/DDBJ whole genome shotgun (WGS) entry which is preliminary data.</text>
</comment>
<dbReference type="Proteomes" id="UP000245466">
    <property type="component" value="Unassembled WGS sequence"/>
</dbReference>
<evidence type="ECO:0000259" key="1">
    <source>
        <dbReference type="Pfam" id="PF00535"/>
    </source>
</evidence>
<dbReference type="OrthoDB" id="9802649at2"/>
<dbReference type="Gene3D" id="3.90.550.10">
    <property type="entry name" value="Spore Coat Polysaccharide Biosynthesis Protein SpsA, Chain A"/>
    <property type="match status" value="1"/>
</dbReference>
<keyword evidence="2" id="KW-0808">Transferase</keyword>
<evidence type="ECO:0000313" key="2">
    <source>
        <dbReference type="EMBL" id="PVY43028.1"/>
    </source>
</evidence>
<proteinExistence type="predicted"/>
<dbReference type="AlphaFoldDB" id="A0A2U1B300"/>
<dbReference type="InterPro" id="IPR001173">
    <property type="entry name" value="Glyco_trans_2-like"/>
</dbReference>
<dbReference type="GO" id="GO:0016740">
    <property type="term" value="F:transferase activity"/>
    <property type="evidence" value="ECO:0007669"/>
    <property type="project" value="UniProtKB-KW"/>
</dbReference>
<keyword evidence="3" id="KW-1185">Reference proteome</keyword>